<protein>
    <submittedName>
        <fullName evidence="1">Uncharacterized protein</fullName>
    </submittedName>
</protein>
<evidence type="ECO:0000313" key="1">
    <source>
        <dbReference type="EMBL" id="KAE9966537.1"/>
    </source>
</evidence>
<accession>A0A8H3YQJ4</accession>
<dbReference type="EMBL" id="WNWS01000510">
    <property type="protein sequence ID" value="KAE9966537.1"/>
    <property type="molecule type" value="Genomic_DNA"/>
</dbReference>
<dbReference type="Proteomes" id="UP000447873">
    <property type="component" value="Unassembled WGS sequence"/>
</dbReference>
<name>A0A8H3YQJ4_VENIN</name>
<evidence type="ECO:0000313" key="2">
    <source>
        <dbReference type="Proteomes" id="UP000447873"/>
    </source>
</evidence>
<proteinExistence type="predicted"/>
<sequence>MSDESDESDESDDTLVADVAPVTPVRTYLKPEYPKRPRIIFLGGCPKHEWEKVVKGSDKLFNVVIHNPLEFLLFLAEYPSQDLLERMGRVTFWIQRISGHQHTPARQNSDSVKRIPYWPGDFQLLTNIYASPVPRLADLTKEWSGVKQRPGELFHRPSALEREGRDFRVDLLARQWSMVIDEFLDNDTVPKGDLEVYFDLGNDEEAGNHPLSRHKPFLEKLERMNVAVKIPLRISCDCSEDCLGFLVLRRLESEARTPNKSV</sequence>
<reference evidence="1 2" key="1">
    <citation type="submission" date="2018-12" db="EMBL/GenBank/DDBJ databases">
        <title>Venturia inaequalis Genome Resource.</title>
        <authorList>
            <person name="Lichtner F.J."/>
        </authorList>
    </citation>
    <scope>NUCLEOTIDE SEQUENCE [LARGE SCALE GENOMIC DNA]</scope>
    <source>
        <strain evidence="1 2">120213</strain>
    </source>
</reference>
<gene>
    <name evidence="1" type="ORF">EG328_008865</name>
</gene>
<dbReference type="AlphaFoldDB" id="A0A8H3YQJ4"/>
<comment type="caution">
    <text evidence="1">The sequence shown here is derived from an EMBL/GenBank/DDBJ whole genome shotgun (WGS) entry which is preliminary data.</text>
</comment>
<organism evidence="1 2">
    <name type="scientific">Venturia inaequalis</name>
    <name type="common">Apple scab fungus</name>
    <dbReference type="NCBI Taxonomy" id="5025"/>
    <lineage>
        <taxon>Eukaryota</taxon>
        <taxon>Fungi</taxon>
        <taxon>Dikarya</taxon>
        <taxon>Ascomycota</taxon>
        <taxon>Pezizomycotina</taxon>
        <taxon>Dothideomycetes</taxon>
        <taxon>Pleosporomycetidae</taxon>
        <taxon>Venturiales</taxon>
        <taxon>Venturiaceae</taxon>
        <taxon>Venturia</taxon>
    </lineage>
</organism>